<feature type="compositionally biased region" description="Low complexity" evidence="1">
    <location>
        <begin position="368"/>
        <end position="389"/>
    </location>
</feature>
<evidence type="ECO:0000256" key="1">
    <source>
        <dbReference type="SAM" id="MobiDB-lite"/>
    </source>
</evidence>
<sequence>MMDIYSLSDIAYRSSLGSPFFETDDEEWPVPNNGTYTHVYIPHRSPQLQSVEELQHKRRMQSVSAQTPHIVPADFVEASYASTPSSESLFSVTSSSPSSSSSSCQMEEILQVFDSVWEGHVRQETFCAQTPVQYPVNNNDFEQYSSPPSSSGSSPSYSPPSSPSSSPSSAAYSSPSPSGSHTAFTPPPQSAPFTSPPQTFIHPETMGGPSTSAYDPAYELSPRAAPSHPMNMGYDYTPVPPSSVAPAQYPTSGNTLYYRHFDRNDMKNTNVGTNPAEYYPQDLNTDPSNFDHPYSQYLPPAFSIQERNVFHRYDSAEPSRTEQHHSRPLCPRPSDPQSSAHYQQGPSSSFSPTRDAQFNHAWRYSLQHQQHTPVQQHIPPQQHISVQPPRQITSLRQGSPRSNMRHQPYQKPLAEDRARYTTNTNTAAQPRPSQKGKRSPTRPQKPIGSSLHYGETELPFNSKFGQNVGTSPYTSSEEDFVEQELPRPVKPSQSGPIQTINQDIPFAGNQTFKFVPMNMDTNTGTMRKSKANSTATVDVDPMRDSEAIVNTPPTEAPNSVMKRLFKPKTGTVMSSKREGEFVLVSGEFVPPKV</sequence>
<evidence type="ECO:0000313" key="2">
    <source>
        <dbReference type="EMBL" id="KAF8900259.1"/>
    </source>
</evidence>
<accession>A0A9P5TLY5</accession>
<dbReference type="AlphaFoldDB" id="A0A9P5TLY5"/>
<feature type="compositionally biased region" description="Polar residues" evidence="1">
    <location>
        <begin position="390"/>
        <end position="402"/>
    </location>
</feature>
<dbReference type="Proteomes" id="UP000724874">
    <property type="component" value="Unassembled WGS sequence"/>
</dbReference>
<proteinExistence type="predicted"/>
<name>A0A9P5TLY5_GYMJU</name>
<feature type="region of interest" description="Disordered" evidence="1">
    <location>
        <begin position="368"/>
        <end position="499"/>
    </location>
</feature>
<organism evidence="2 3">
    <name type="scientific">Gymnopilus junonius</name>
    <name type="common">Spectacular rustgill mushroom</name>
    <name type="synonym">Gymnopilus spectabilis subsp. junonius</name>
    <dbReference type="NCBI Taxonomy" id="109634"/>
    <lineage>
        <taxon>Eukaryota</taxon>
        <taxon>Fungi</taxon>
        <taxon>Dikarya</taxon>
        <taxon>Basidiomycota</taxon>
        <taxon>Agaricomycotina</taxon>
        <taxon>Agaricomycetes</taxon>
        <taxon>Agaricomycetidae</taxon>
        <taxon>Agaricales</taxon>
        <taxon>Agaricineae</taxon>
        <taxon>Hymenogastraceae</taxon>
        <taxon>Gymnopilus</taxon>
    </lineage>
</organism>
<gene>
    <name evidence="2" type="ORF">CPB84DRAFT_1779192</name>
</gene>
<feature type="region of interest" description="Disordered" evidence="1">
    <location>
        <begin position="138"/>
        <end position="222"/>
    </location>
</feature>
<dbReference type="EMBL" id="JADNYJ010000048">
    <property type="protein sequence ID" value="KAF8900259.1"/>
    <property type="molecule type" value="Genomic_DNA"/>
</dbReference>
<comment type="caution">
    <text evidence="2">The sequence shown here is derived from an EMBL/GenBank/DDBJ whole genome shotgun (WGS) entry which is preliminary data.</text>
</comment>
<feature type="compositionally biased region" description="Basic and acidic residues" evidence="1">
    <location>
        <begin position="315"/>
        <end position="325"/>
    </location>
</feature>
<feature type="region of interest" description="Disordered" evidence="1">
    <location>
        <begin position="268"/>
        <end position="297"/>
    </location>
</feature>
<evidence type="ECO:0000313" key="3">
    <source>
        <dbReference type="Proteomes" id="UP000724874"/>
    </source>
</evidence>
<reference evidence="2" key="1">
    <citation type="submission" date="2020-11" db="EMBL/GenBank/DDBJ databases">
        <authorList>
            <consortium name="DOE Joint Genome Institute"/>
            <person name="Ahrendt S."/>
            <person name="Riley R."/>
            <person name="Andreopoulos W."/>
            <person name="LaButti K."/>
            <person name="Pangilinan J."/>
            <person name="Ruiz-duenas F.J."/>
            <person name="Barrasa J.M."/>
            <person name="Sanchez-Garcia M."/>
            <person name="Camarero S."/>
            <person name="Miyauchi S."/>
            <person name="Serrano A."/>
            <person name="Linde D."/>
            <person name="Babiker R."/>
            <person name="Drula E."/>
            <person name="Ayuso-Fernandez I."/>
            <person name="Pacheco R."/>
            <person name="Padilla G."/>
            <person name="Ferreira P."/>
            <person name="Barriuso J."/>
            <person name="Kellner H."/>
            <person name="Castanera R."/>
            <person name="Alfaro M."/>
            <person name="Ramirez L."/>
            <person name="Pisabarro A.G."/>
            <person name="Kuo A."/>
            <person name="Tritt A."/>
            <person name="Lipzen A."/>
            <person name="He G."/>
            <person name="Yan M."/>
            <person name="Ng V."/>
            <person name="Cullen D."/>
            <person name="Martin F."/>
            <person name="Rosso M.-N."/>
            <person name="Henrissat B."/>
            <person name="Hibbett D."/>
            <person name="Martinez A.T."/>
            <person name="Grigoriev I.V."/>
        </authorList>
    </citation>
    <scope>NUCLEOTIDE SEQUENCE</scope>
    <source>
        <strain evidence="2">AH 44721</strain>
    </source>
</reference>
<keyword evidence="3" id="KW-1185">Reference proteome</keyword>
<feature type="compositionally biased region" description="Polar residues" evidence="1">
    <location>
        <begin position="463"/>
        <end position="475"/>
    </location>
</feature>
<feature type="region of interest" description="Disordered" evidence="1">
    <location>
        <begin position="315"/>
        <end position="354"/>
    </location>
</feature>
<protein>
    <submittedName>
        <fullName evidence="2">Uncharacterized protein</fullName>
    </submittedName>
</protein>
<feature type="compositionally biased region" description="Low complexity" evidence="1">
    <location>
        <begin position="145"/>
        <end position="156"/>
    </location>
</feature>
<feature type="compositionally biased region" description="Polar residues" evidence="1">
    <location>
        <begin position="335"/>
        <end position="354"/>
    </location>
</feature>
<feature type="compositionally biased region" description="Low complexity" evidence="1">
    <location>
        <begin position="163"/>
        <end position="184"/>
    </location>
</feature>